<feature type="transmembrane region" description="Helical" evidence="2">
    <location>
        <begin position="177"/>
        <end position="197"/>
    </location>
</feature>
<feature type="compositionally biased region" description="Basic and acidic residues" evidence="1">
    <location>
        <begin position="207"/>
        <end position="216"/>
    </location>
</feature>
<dbReference type="RefSeq" id="WP_004516376.1">
    <property type="nucleotide sequence ID" value="NZ_FNOF01000019.1"/>
</dbReference>
<keyword evidence="2" id="KW-0812">Transmembrane</keyword>
<evidence type="ECO:0000313" key="3">
    <source>
        <dbReference type="EMBL" id="SDX21914.1"/>
    </source>
</evidence>
<keyword evidence="2" id="KW-1133">Transmembrane helix</keyword>
<dbReference type="Proteomes" id="UP000182573">
    <property type="component" value="Unassembled WGS sequence"/>
</dbReference>
<gene>
    <name evidence="3" type="ORF">SAMN05443574_11933</name>
</gene>
<feature type="transmembrane region" description="Helical" evidence="2">
    <location>
        <begin position="147"/>
        <end position="165"/>
    </location>
</feature>
<evidence type="ECO:0000313" key="4">
    <source>
        <dbReference type="Proteomes" id="UP000182573"/>
    </source>
</evidence>
<proteinExistence type="predicted"/>
<reference evidence="3 4" key="1">
    <citation type="submission" date="2016-10" db="EMBL/GenBank/DDBJ databases">
        <authorList>
            <person name="de Groot N.N."/>
        </authorList>
    </citation>
    <scope>NUCLEOTIDE SEQUENCE [LARGE SCALE GENOMIC DNA]</scope>
    <source>
        <strain evidence="3 4">DSM 3756</strain>
    </source>
</reference>
<dbReference type="AlphaFoldDB" id="A0A1H2ZYB7"/>
<feature type="compositionally biased region" description="Acidic residues" evidence="1">
    <location>
        <begin position="217"/>
        <end position="229"/>
    </location>
</feature>
<accession>A0A1H2ZYB7</accession>
<name>A0A1H2ZYB7_HALVA</name>
<feature type="transmembrane region" description="Helical" evidence="2">
    <location>
        <begin position="6"/>
        <end position="25"/>
    </location>
</feature>
<keyword evidence="2" id="KW-0472">Membrane</keyword>
<sequence>MPAGFYAALATSASVFIGILTALLVSNLSNLKAERHWINRRLEEIDAKLRGLDREQTDIEDKTHNIDEPRYVEKPRFSPEREFYRESEESQTANVQADIQSARRHNRNHRRWLQLRSRREALTDERQRLVSRYEALDPANVTGTLKASVIAILLAVVVPSLAYLLRVLGLATEFGSARVRLIAVFAAWVCGLSYVFLHLYREISEVSDESPKRSVDDDTTDAADENQPV</sequence>
<organism evidence="3 4">
    <name type="scientific">Haloarcula vallismortis</name>
    <name type="common">Halobacterium vallismortis</name>
    <dbReference type="NCBI Taxonomy" id="28442"/>
    <lineage>
        <taxon>Archaea</taxon>
        <taxon>Methanobacteriati</taxon>
        <taxon>Methanobacteriota</taxon>
        <taxon>Stenosarchaea group</taxon>
        <taxon>Halobacteria</taxon>
        <taxon>Halobacteriales</taxon>
        <taxon>Haloarculaceae</taxon>
        <taxon>Haloarcula</taxon>
    </lineage>
</organism>
<feature type="region of interest" description="Disordered" evidence="1">
    <location>
        <begin position="207"/>
        <end position="229"/>
    </location>
</feature>
<evidence type="ECO:0000256" key="1">
    <source>
        <dbReference type="SAM" id="MobiDB-lite"/>
    </source>
</evidence>
<dbReference type="EMBL" id="FNOF01000019">
    <property type="protein sequence ID" value="SDX21914.1"/>
    <property type="molecule type" value="Genomic_DNA"/>
</dbReference>
<protein>
    <submittedName>
        <fullName evidence="3">Uncharacterized protein</fullName>
    </submittedName>
</protein>
<evidence type="ECO:0000256" key="2">
    <source>
        <dbReference type="SAM" id="Phobius"/>
    </source>
</evidence>